<dbReference type="Proteomes" id="UP001205105">
    <property type="component" value="Unassembled WGS sequence"/>
</dbReference>
<feature type="signal peptide" evidence="2">
    <location>
        <begin position="1"/>
        <end position="20"/>
    </location>
</feature>
<feature type="region of interest" description="Disordered" evidence="1">
    <location>
        <begin position="37"/>
        <end position="77"/>
    </location>
</feature>
<sequence>MRKAVILALALLALVCAARAAPASRLFLTREEHVQNGARSGVREADAGHRRSLASAADPGSLGAPRTEAGQGGQRQLFHLTSARGLHTFSGGYTNGAHGGYYGSGSWKWGSELDR</sequence>
<name>A0AAD5DM00_9CHLO</name>
<gene>
    <name evidence="3" type="ORF">COHA_006812</name>
</gene>
<evidence type="ECO:0000313" key="3">
    <source>
        <dbReference type="EMBL" id="KAI7839411.1"/>
    </source>
</evidence>
<reference evidence="3" key="1">
    <citation type="submission" date="2020-11" db="EMBL/GenBank/DDBJ databases">
        <title>Chlorella ohadii genome sequencing and assembly.</title>
        <authorList>
            <person name="Murik O."/>
            <person name="Treves H."/>
            <person name="Kedem I."/>
            <person name="Shotland Y."/>
            <person name="Kaplan A."/>
        </authorList>
    </citation>
    <scope>NUCLEOTIDE SEQUENCE</scope>
    <source>
        <strain evidence="3">1</strain>
    </source>
</reference>
<evidence type="ECO:0000256" key="2">
    <source>
        <dbReference type="SAM" id="SignalP"/>
    </source>
</evidence>
<feature type="chain" id="PRO_5042107352" evidence="2">
    <location>
        <begin position="21"/>
        <end position="115"/>
    </location>
</feature>
<proteinExistence type="predicted"/>
<protein>
    <submittedName>
        <fullName evidence="3">Uncharacterized protein</fullName>
    </submittedName>
</protein>
<keyword evidence="4" id="KW-1185">Reference proteome</keyword>
<dbReference type="AlphaFoldDB" id="A0AAD5DM00"/>
<evidence type="ECO:0000256" key="1">
    <source>
        <dbReference type="SAM" id="MobiDB-lite"/>
    </source>
</evidence>
<dbReference type="EMBL" id="JADXDR010000101">
    <property type="protein sequence ID" value="KAI7839411.1"/>
    <property type="molecule type" value="Genomic_DNA"/>
</dbReference>
<organism evidence="3 4">
    <name type="scientific">Chlorella ohadii</name>
    <dbReference type="NCBI Taxonomy" id="2649997"/>
    <lineage>
        <taxon>Eukaryota</taxon>
        <taxon>Viridiplantae</taxon>
        <taxon>Chlorophyta</taxon>
        <taxon>core chlorophytes</taxon>
        <taxon>Trebouxiophyceae</taxon>
        <taxon>Chlorellales</taxon>
        <taxon>Chlorellaceae</taxon>
        <taxon>Chlorella clade</taxon>
        <taxon>Chlorella</taxon>
    </lineage>
</organism>
<comment type="caution">
    <text evidence="3">The sequence shown here is derived from an EMBL/GenBank/DDBJ whole genome shotgun (WGS) entry which is preliminary data.</text>
</comment>
<accession>A0AAD5DM00</accession>
<evidence type="ECO:0000313" key="4">
    <source>
        <dbReference type="Proteomes" id="UP001205105"/>
    </source>
</evidence>
<keyword evidence="2" id="KW-0732">Signal</keyword>